<dbReference type="Proteomes" id="UP000626092">
    <property type="component" value="Unassembled WGS sequence"/>
</dbReference>
<reference evidence="1" key="1">
    <citation type="submission" date="2019-11" db="EMBL/GenBank/DDBJ databases">
        <authorList>
            <person name="Liu Y."/>
            <person name="Hou J."/>
            <person name="Li T.-Q."/>
            <person name="Guan C.-H."/>
            <person name="Wu X."/>
            <person name="Wu H.-Z."/>
            <person name="Ling F."/>
            <person name="Zhang R."/>
            <person name="Shi X.-G."/>
            <person name="Ren J.-P."/>
            <person name="Chen E.-F."/>
            <person name="Sun J.-M."/>
        </authorList>
    </citation>
    <scope>NUCLEOTIDE SEQUENCE</scope>
    <source>
        <strain evidence="1">Adult_tree_wgs_1</strain>
        <tissue evidence="1">Leaves</tissue>
    </source>
</reference>
<name>A0A834G2K8_RHOSS</name>
<keyword evidence="2" id="KW-1185">Reference proteome</keyword>
<evidence type="ECO:0000313" key="2">
    <source>
        <dbReference type="Proteomes" id="UP000626092"/>
    </source>
</evidence>
<sequence>MDCVHCTAINTLNRTWTVYTAQQSIHLILLKGEVTGRAYNVAGSIDRLWQAQLRIYWGHKTPQPIAALCSSVTTPSVTSLFLLPVISQNKGNCSDVISIVNCCSQKRSKDFTRLVFIWWKFMI</sequence>
<accession>A0A834G2K8</accession>
<gene>
    <name evidence="1" type="ORF">RHSIM_Rhsim12G0068600</name>
</gene>
<dbReference type="AlphaFoldDB" id="A0A834G2K8"/>
<protein>
    <submittedName>
        <fullName evidence="1">Uncharacterized protein</fullName>
    </submittedName>
</protein>
<organism evidence="1 2">
    <name type="scientific">Rhododendron simsii</name>
    <name type="common">Sims's rhododendron</name>
    <dbReference type="NCBI Taxonomy" id="118357"/>
    <lineage>
        <taxon>Eukaryota</taxon>
        <taxon>Viridiplantae</taxon>
        <taxon>Streptophyta</taxon>
        <taxon>Embryophyta</taxon>
        <taxon>Tracheophyta</taxon>
        <taxon>Spermatophyta</taxon>
        <taxon>Magnoliopsida</taxon>
        <taxon>eudicotyledons</taxon>
        <taxon>Gunneridae</taxon>
        <taxon>Pentapetalae</taxon>
        <taxon>asterids</taxon>
        <taxon>Ericales</taxon>
        <taxon>Ericaceae</taxon>
        <taxon>Ericoideae</taxon>
        <taxon>Rhodoreae</taxon>
        <taxon>Rhododendron</taxon>
    </lineage>
</organism>
<comment type="caution">
    <text evidence="1">The sequence shown here is derived from an EMBL/GenBank/DDBJ whole genome shotgun (WGS) entry which is preliminary data.</text>
</comment>
<evidence type="ECO:0000313" key="1">
    <source>
        <dbReference type="EMBL" id="KAF7124377.1"/>
    </source>
</evidence>
<proteinExistence type="predicted"/>
<dbReference type="EMBL" id="WJXA01000012">
    <property type="protein sequence ID" value="KAF7124377.1"/>
    <property type="molecule type" value="Genomic_DNA"/>
</dbReference>